<dbReference type="InterPro" id="IPR027383">
    <property type="entry name" value="Znf_put"/>
</dbReference>
<name>A0A2P2GLB0_STREW</name>
<feature type="domain" description="Putative zinc-finger" evidence="13">
    <location>
        <begin position="7"/>
        <end position="39"/>
    </location>
</feature>
<keyword evidence="4 11" id="KW-0812">Transmembrane</keyword>
<keyword evidence="8" id="KW-0804">Transcription</keyword>
<evidence type="ECO:0000313" key="14">
    <source>
        <dbReference type="EMBL" id="KKZ71639.1"/>
    </source>
</evidence>
<dbReference type="PANTHER" id="PTHR37461">
    <property type="entry name" value="ANTI-SIGMA-K FACTOR RSKA"/>
    <property type="match status" value="1"/>
</dbReference>
<dbReference type="Proteomes" id="UP000265325">
    <property type="component" value="Unassembled WGS sequence"/>
</dbReference>
<dbReference type="EMBL" id="LAQS01000036">
    <property type="protein sequence ID" value="KKZ71639.1"/>
    <property type="molecule type" value="Genomic_DNA"/>
</dbReference>
<dbReference type="Pfam" id="PF13490">
    <property type="entry name" value="zf-HC2"/>
    <property type="match status" value="1"/>
</dbReference>
<proteinExistence type="predicted"/>
<protein>
    <recommendedName>
        <fullName evidence="10">Regulator of SigK</fullName>
    </recommendedName>
    <alternativeName>
        <fullName evidence="9">Sigma-K anti-sigma factor RskA</fullName>
    </alternativeName>
</protein>
<evidence type="ECO:0000256" key="1">
    <source>
        <dbReference type="ARBA" id="ARBA00004167"/>
    </source>
</evidence>
<evidence type="ECO:0000256" key="11">
    <source>
        <dbReference type="SAM" id="Phobius"/>
    </source>
</evidence>
<keyword evidence="15" id="KW-1185">Reference proteome</keyword>
<dbReference type="GO" id="GO:0006417">
    <property type="term" value="P:regulation of translation"/>
    <property type="evidence" value="ECO:0007669"/>
    <property type="project" value="TreeGrafter"/>
</dbReference>
<dbReference type="Pfam" id="PF10099">
    <property type="entry name" value="RskA_C"/>
    <property type="match status" value="1"/>
</dbReference>
<evidence type="ECO:0000256" key="9">
    <source>
        <dbReference type="ARBA" id="ARBA00029829"/>
    </source>
</evidence>
<reference evidence="14 15" key="1">
    <citation type="submission" date="2015-05" db="EMBL/GenBank/DDBJ databases">
        <title>Draft Genome assembly of Streptomyces showdoensis.</title>
        <authorList>
            <person name="Thapa K.K."/>
            <person name="Metsa-Ketela M."/>
        </authorList>
    </citation>
    <scope>NUCLEOTIDE SEQUENCE [LARGE SCALE GENOMIC DNA]</scope>
    <source>
        <strain evidence="14 15">ATCC 15227</strain>
    </source>
</reference>
<keyword evidence="6" id="KW-0805">Transcription regulation</keyword>
<evidence type="ECO:0000259" key="13">
    <source>
        <dbReference type="Pfam" id="PF13490"/>
    </source>
</evidence>
<dbReference type="RefSeq" id="WP_046909738.1">
    <property type="nucleotide sequence ID" value="NZ_BAAAXG010000005.1"/>
</dbReference>
<dbReference type="Gene3D" id="1.10.10.1320">
    <property type="entry name" value="Anti-sigma factor, zinc-finger domain"/>
    <property type="match status" value="1"/>
</dbReference>
<feature type="domain" description="Anti-sigma K factor RskA C-terminal" evidence="12">
    <location>
        <begin position="116"/>
        <end position="250"/>
    </location>
</feature>
<evidence type="ECO:0000256" key="4">
    <source>
        <dbReference type="ARBA" id="ARBA00022692"/>
    </source>
</evidence>
<evidence type="ECO:0000256" key="5">
    <source>
        <dbReference type="ARBA" id="ARBA00022989"/>
    </source>
</evidence>
<evidence type="ECO:0000256" key="8">
    <source>
        <dbReference type="ARBA" id="ARBA00023163"/>
    </source>
</evidence>
<dbReference type="GO" id="GO:0016989">
    <property type="term" value="F:sigma factor antagonist activity"/>
    <property type="evidence" value="ECO:0007669"/>
    <property type="project" value="TreeGrafter"/>
</dbReference>
<dbReference type="OrthoDB" id="153510at2"/>
<accession>A0A2P2GLB0</accession>
<organism evidence="14 15">
    <name type="scientific">Streptomyces showdoensis</name>
    <dbReference type="NCBI Taxonomy" id="68268"/>
    <lineage>
        <taxon>Bacteria</taxon>
        <taxon>Bacillati</taxon>
        <taxon>Actinomycetota</taxon>
        <taxon>Actinomycetes</taxon>
        <taxon>Kitasatosporales</taxon>
        <taxon>Streptomycetaceae</taxon>
        <taxon>Streptomyces</taxon>
    </lineage>
</organism>
<keyword evidence="3" id="KW-1003">Cell membrane</keyword>
<dbReference type="PANTHER" id="PTHR37461:SF1">
    <property type="entry name" value="ANTI-SIGMA-K FACTOR RSKA"/>
    <property type="match status" value="1"/>
</dbReference>
<dbReference type="InterPro" id="IPR051474">
    <property type="entry name" value="Anti-sigma-K/W_factor"/>
</dbReference>
<sequence>MNQHRSDLHALAAAYALDALDPAERDDFAAHLPYCEDCRRDVAEFEATAARLAAATAQDPPPALKQRTMNAIDAVRQLPPRLPATDPAQAPAAGPARRSARALRRKAVPLALAASLAAAVSFAGLAAWQYQESQDARQQARQTARQLDAVSAVLAAPDARTVHGLATNGALTTVVSSDRQNKAVFTAAGLPVPAEGSTYQLWLDQDGTMRPAGFIRADGTVPLAGDPADATAVGLTLEPAGGSAQPTTQPLLLLALPA</sequence>
<evidence type="ECO:0000256" key="6">
    <source>
        <dbReference type="ARBA" id="ARBA00023015"/>
    </source>
</evidence>
<evidence type="ECO:0000259" key="12">
    <source>
        <dbReference type="Pfam" id="PF10099"/>
    </source>
</evidence>
<dbReference type="InterPro" id="IPR041916">
    <property type="entry name" value="Anti_sigma_zinc_sf"/>
</dbReference>
<evidence type="ECO:0000313" key="15">
    <source>
        <dbReference type="Proteomes" id="UP000265325"/>
    </source>
</evidence>
<keyword evidence="7 11" id="KW-0472">Membrane</keyword>
<evidence type="ECO:0000256" key="10">
    <source>
        <dbReference type="ARBA" id="ARBA00030803"/>
    </source>
</evidence>
<dbReference type="InterPro" id="IPR018764">
    <property type="entry name" value="RskA_C"/>
</dbReference>
<evidence type="ECO:0000256" key="7">
    <source>
        <dbReference type="ARBA" id="ARBA00023136"/>
    </source>
</evidence>
<keyword evidence="5 11" id="KW-1133">Transmembrane helix</keyword>
<comment type="subcellular location">
    <subcellularLocation>
        <location evidence="2">Cell membrane</location>
    </subcellularLocation>
    <subcellularLocation>
        <location evidence="1">Membrane</location>
        <topology evidence="1">Single-pass membrane protein</topology>
    </subcellularLocation>
</comment>
<evidence type="ECO:0000256" key="3">
    <source>
        <dbReference type="ARBA" id="ARBA00022475"/>
    </source>
</evidence>
<comment type="caution">
    <text evidence="14">The sequence shown here is derived from an EMBL/GenBank/DDBJ whole genome shotgun (WGS) entry which is preliminary data.</text>
</comment>
<gene>
    <name evidence="14" type="ORF">VO63_22595</name>
</gene>
<dbReference type="GO" id="GO:0005886">
    <property type="term" value="C:plasma membrane"/>
    <property type="evidence" value="ECO:0007669"/>
    <property type="project" value="UniProtKB-SubCell"/>
</dbReference>
<feature type="transmembrane region" description="Helical" evidence="11">
    <location>
        <begin position="107"/>
        <end position="128"/>
    </location>
</feature>
<evidence type="ECO:0000256" key="2">
    <source>
        <dbReference type="ARBA" id="ARBA00004236"/>
    </source>
</evidence>
<dbReference type="AlphaFoldDB" id="A0A2P2GLB0"/>